<evidence type="ECO:0000313" key="3">
    <source>
        <dbReference type="EMBL" id="KRR10726.1"/>
    </source>
</evidence>
<keyword evidence="2" id="KW-1133">Transmembrane helix</keyword>
<evidence type="ECO:0000256" key="2">
    <source>
        <dbReference type="SAM" id="Phobius"/>
    </source>
</evidence>
<dbReference type="Proteomes" id="UP000051913">
    <property type="component" value="Unassembled WGS sequence"/>
</dbReference>
<organism evidence="3 4">
    <name type="scientific">Bradyrhizobium valentinum</name>
    <dbReference type="NCBI Taxonomy" id="1518501"/>
    <lineage>
        <taxon>Bacteria</taxon>
        <taxon>Pseudomonadati</taxon>
        <taxon>Pseudomonadota</taxon>
        <taxon>Alphaproteobacteria</taxon>
        <taxon>Hyphomicrobiales</taxon>
        <taxon>Nitrobacteraceae</taxon>
        <taxon>Bradyrhizobium</taxon>
    </lineage>
</organism>
<evidence type="ECO:0000256" key="1">
    <source>
        <dbReference type="SAM" id="MobiDB-lite"/>
    </source>
</evidence>
<dbReference type="AlphaFoldDB" id="A0A0R3LT56"/>
<comment type="caution">
    <text evidence="3">The sequence shown here is derived from an EMBL/GenBank/DDBJ whole genome shotgun (WGS) entry which is preliminary data.</text>
</comment>
<evidence type="ECO:0000313" key="4">
    <source>
        <dbReference type="Proteomes" id="UP000051913"/>
    </source>
</evidence>
<protein>
    <submittedName>
        <fullName evidence="3">Uncharacterized protein</fullName>
    </submittedName>
</protein>
<reference evidence="3 4" key="1">
    <citation type="submission" date="2014-03" db="EMBL/GenBank/DDBJ databases">
        <title>Bradyrhizobium valentinum sp. nov., isolated from effective nodules of Lupinus mariae-josephae, a lupine endemic of basic-lime soils in Eastern Spain.</title>
        <authorList>
            <person name="Duran D."/>
            <person name="Rey L."/>
            <person name="Navarro A."/>
            <person name="Busquets A."/>
            <person name="Imperial J."/>
            <person name="Ruiz-Argueso T."/>
        </authorList>
    </citation>
    <scope>NUCLEOTIDE SEQUENCE [LARGE SCALE GENOMIC DNA]</scope>
    <source>
        <strain evidence="3 4">LmjM3</strain>
    </source>
</reference>
<feature type="compositionally biased region" description="Polar residues" evidence="1">
    <location>
        <begin position="136"/>
        <end position="158"/>
    </location>
</feature>
<feature type="transmembrane region" description="Helical" evidence="2">
    <location>
        <begin position="80"/>
        <end position="101"/>
    </location>
</feature>
<sequence>MSEQDHLNPRDPLYYAPRWLRERSALREAGTEAPFSPASFDSQLEGAVSNALRAHPLDPEVMHEPELESKKALWTVAARFAAAIGVSALVALFFVVVVPGLRQSDGEPSAFSSFAQSIKSALSSSGEASQKPAINEFQSLLASTPPSTPAASEQSGQLLKQFMQWREKPDSATPQRTTP</sequence>
<keyword evidence="2" id="KW-0812">Transmembrane</keyword>
<dbReference type="EMBL" id="LLXX01000048">
    <property type="protein sequence ID" value="KRR10726.1"/>
    <property type="molecule type" value="Genomic_DNA"/>
</dbReference>
<gene>
    <name evidence="3" type="ORF">CP49_32260</name>
</gene>
<feature type="region of interest" description="Disordered" evidence="1">
    <location>
        <begin position="136"/>
        <end position="179"/>
    </location>
</feature>
<keyword evidence="4" id="KW-1185">Reference proteome</keyword>
<name>A0A0R3LT56_9BRAD</name>
<keyword evidence="2" id="KW-0472">Membrane</keyword>
<accession>A0A0R3LT56</accession>
<proteinExistence type="predicted"/>